<evidence type="ECO:0000313" key="1">
    <source>
        <dbReference type="EMBL" id="KAK4138271.1"/>
    </source>
</evidence>
<proteinExistence type="predicted"/>
<sequence>MYRAHTHTHQIRCQSVNLPKRCRVVCPPLNPSTYVCTVSACVPAPYLPWSVVYGYGYTVVIPYPYPRASQARCGERDKISESERARGLFGNSFFFFFLLGHSGSHYIVCSGDCSVAPLLRGIQVRITKAKRVRPNQNLARLKRKVYPRPTAVEPRPGARRDPAKKRESYLIHITKYLARNRSPGLAKTAVGSPDPSVTRVGDWGLFIRMAGWDGWQ</sequence>
<keyword evidence="2" id="KW-1185">Reference proteome</keyword>
<name>A0AAN6UUV7_9PEZI</name>
<reference evidence="1" key="1">
    <citation type="journal article" date="2023" name="Mol. Phylogenet. Evol.">
        <title>Genome-scale phylogeny and comparative genomics of the fungal order Sordariales.</title>
        <authorList>
            <person name="Hensen N."/>
            <person name="Bonometti L."/>
            <person name="Westerberg I."/>
            <person name="Brannstrom I.O."/>
            <person name="Guillou S."/>
            <person name="Cros-Aarteil S."/>
            <person name="Calhoun S."/>
            <person name="Haridas S."/>
            <person name="Kuo A."/>
            <person name="Mondo S."/>
            <person name="Pangilinan J."/>
            <person name="Riley R."/>
            <person name="LaButti K."/>
            <person name="Andreopoulos B."/>
            <person name="Lipzen A."/>
            <person name="Chen C."/>
            <person name="Yan M."/>
            <person name="Daum C."/>
            <person name="Ng V."/>
            <person name="Clum A."/>
            <person name="Steindorff A."/>
            <person name="Ohm R.A."/>
            <person name="Martin F."/>
            <person name="Silar P."/>
            <person name="Natvig D.O."/>
            <person name="Lalanne C."/>
            <person name="Gautier V."/>
            <person name="Ament-Velasquez S.L."/>
            <person name="Kruys A."/>
            <person name="Hutchinson M.I."/>
            <person name="Powell A.J."/>
            <person name="Barry K."/>
            <person name="Miller A.N."/>
            <person name="Grigoriev I.V."/>
            <person name="Debuchy R."/>
            <person name="Gladieux P."/>
            <person name="Hiltunen Thoren M."/>
            <person name="Johannesson H."/>
        </authorList>
    </citation>
    <scope>NUCLEOTIDE SEQUENCE</scope>
    <source>
        <strain evidence="1">CBS 123565</strain>
    </source>
</reference>
<accession>A0AAN6UUV7</accession>
<reference evidence="1" key="2">
    <citation type="submission" date="2023-05" db="EMBL/GenBank/DDBJ databases">
        <authorList>
            <consortium name="Lawrence Berkeley National Laboratory"/>
            <person name="Steindorff A."/>
            <person name="Hensen N."/>
            <person name="Bonometti L."/>
            <person name="Westerberg I."/>
            <person name="Brannstrom I.O."/>
            <person name="Guillou S."/>
            <person name="Cros-Aarteil S."/>
            <person name="Calhoun S."/>
            <person name="Haridas S."/>
            <person name="Kuo A."/>
            <person name="Mondo S."/>
            <person name="Pangilinan J."/>
            <person name="Riley R."/>
            <person name="Labutti K."/>
            <person name="Andreopoulos B."/>
            <person name="Lipzen A."/>
            <person name="Chen C."/>
            <person name="Yanf M."/>
            <person name="Daum C."/>
            <person name="Ng V."/>
            <person name="Clum A."/>
            <person name="Ohm R."/>
            <person name="Martin F."/>
            <person name="Silar P."/>
            <person name="Natvig D."/>
            <person name="Lalanne C."/>
            <person name="Gautier V."/>
            <person name="Ament-Velasquez S.L."/>
            <person name="Kruys A."/>
            <person name="Hutchinson M.I."/>
            <person name="Powell A.J."/>
            <person name="Barry K."/>
            <person name="Miller A.N."/>
            <person name="Grigoriev I.V."/>
            <person name="Debuchy R."/>
            <person name="Gladieux P."/>
            <person name="Thoren M.H."/>
            <person name="Johannesson H."/>
        </authorList>
    </citation>
    <scope>NUCLEOTIDE SEQUENCE</scope>
    <source>
        <strain evidence="1">CBS 123565</strain>
    </source>
</reference>
<dbReference type="EMBL" id="MU853401">
    <property type="protein sequence ID" value="KAK4138271.1"/>
    <property type="molecule type" value="Genomic_DNA"/>
</dbReference>
<protein>
    <submittedName>
        <fullName evidence="1">Uncharacterized protein</fullName>
    </submittedName>
</protein>
<gene>
    <name evidence="1" type="ORF">BT67DRAFT_5027</name>
</gene>
<evidence type="ECO:0000313" key="2">
    <source>
        <dbReference type="Proteomes" id="UP001304895"/>
    </source>
</evidence>
<dbReference type="Proteomes" id="UP001304895">
    <property type="component" value="Unassembled WGS sequence"/>
</dbReference>
<dbReference type="AlphaFoldDB" id="A0AAN6UUV7"/>
<comment type="caution">
    <text evidence="1">The sequence shown here is derived from an EMBL/GenBank/DDBJ whole genome shotgun (WGS) entry which is preliminary data.</text>
</comment>
<organism evidence="1 2">
    <name type="scientific">Trichocladium antarcticum</name>
    <dbReference type="NCBI Taxonomy" id="1450529"/>
    <lineage>
        <taxon>Eukaryota</taxon>
        <taxon>Fungi</taxon>
        <taxon>Dikarya</taxon>
        <taxon>Ascomycota</taxon>
        <taxon>Pezizomycotina</taxon>
        <taxon>Sordariomycetes</taxon>
        <taxon>Sordariomycetidae</taxon>
        <taxon>Sordariales</taxon>
        <taxon>Chaetomiaceae</taxon>
        <taxon>Trichocladium</taxon>
    </lineage>
</organism>